<evidence type="ECO:0000259" key="2">
    <source>
        <dbReference type="Pfam" id="PF07883"/>
    </source>
</evidence>
<feature type="chain" id="PRO_5011571896" evidence="1">
    <location>
        <begin position="22"/>
        <end position="154"/>
    </location>
</feature>
<dbReference type="EMBL" id="FOLY01000001">
    <property type="protein sequence ID" value="SFC05832.1"/>
    <property type="molecule type" value="Genomic_DNA"/>
</dbReference>
<dbReference type="PANTHER" id="PTHR43698:SF1">
    <property type="entry name" value="BLL4564 PROTEIN"/>
    <property type="match status" value="1"/>
</dbReference>
<protein>
    <submittedName>
        <fullName evidence="3">Cupin domain protein</fullName>
    </submittedName>
</protein>
<dbReference type="CDD" id="cd02233">
    <property type="entry name" value="cupin_HNL-like"/>
    <property type="match status" value="1"/>
</dbReference>
<reference evidence="4" key="1">
    <citation type="submission" date="2016-10" db="EMBL/GenBank/DDBJ databases">
        <authorList>
            <person name="Varghese N."/>
            <person name="Submissions S."/>
        </authorList>
    </citation>
    <scope>NUCLEOTIDE SEQUENCE [LARGE SCALE GENOMIC DNA]</scope>
    <source>
        <strain evidence="4">DSM 23439</strain>
    </source>
</reference>
<proteinExistence type="predicted"/>
<organism evidence="3 4">
    <name type="scientific">Kushneria avicenniae</name>
    <dbReference type="NCBI Taxonomy" id="402385"/>
    <lineage>
        <taxon>Bacteria</taxon>
        <taxon>Pseudomonadati</taxon>
        <taxon>Pseudomonadota</taxon>
        <taxon>Gammaproteobacteria</taxon>
        <taxon>Oceanospirillales</taxon>
        <taxon>Halomonadaceae</taxon>
        <taxon>Kushneria</taxon>
    </lineage>
</organism>
<keyword evidence="1" id="KW-0732">Signal</keyword>
<gene>
    <name evidence="3" type="ORF">SAMN05421848_0387</name>
</gene>
<keyword evidence="4" id="KW-1185">Reference proteome</keyword>
<feature type="domain" description="Cupin type-2" evidence="2">
    <location>
        <begin position="64"/>
        <end position="124"/>
    </location>
</feature>
<dbReference type="AlphaFoldDB" id="A0A1I1G3E2"/>
<evidence type="ECO:0000256" key="1">
    <source>
        <dbReference type="SAM" id="SignalP"/>
    </source>
</evidence>
<dbReference type="RefSeq" id="WP_090130249.1">
    <property type="nucleotide sequence ID" value="NZ_FOLY01000001.1"/>
</dbReference>
<dbReference type="OrthoDB" id="9802489at2"/>
<accession>A0A1I1G3E2</accession>
<dbReference type="InterPro" id="IPR013096">
    <property type="entry name" value="Cupin_2"/>
</dbReference>
<dbReference type="STRING" id="402385.SAMN05421848_0387"/>
<dbReference type="InterPro" id="IPR014710">
    <property type="entry name" value="RmlC-like_jellyroll"/>
</dbReference>
<dbReference type="SUPFAM" id="SSF51182">
    <property type="entry name" value="RmlC-like cupins"/>
    <property type="match status" value="1"/>
</dbReference>
<dbReference type="InterPro" id="IPR011051">
    <property type="entry name" value="RmlC_Cupin_sf"/>
</dbReference>
<dbReference type="Proteomes" id="UP000199046">
    <property type="component" value="Unassembled WGS sequence"/>
</dbReference>
<evidence type="ECO:0000313" key="3">
    <source>
        <dbReference type="EMBL" id="SFC05832.1"/>
    </source>
</evidence>
<feature type="signal peptide" evidence="1">
    <location>
        <begin position="1"/>
        <end position="21"/>
    </location>
</feature>
<dbReference type="Pfam" id="PF07883">
    <property type="entry name" value="Cupin_2"/>
    <property type="match status" value="1"/>
</dbReference>
<evidence type="ECO:0000313" key="4">
    <source>
        <dbReference type="Proteomes" id="UP000199046"/>
    </source>
</evidence>
<name>A0A1I1G3E2_9GAMM</name>
<dbReference type="InterPro" id="IPR047263">
    <property type="entry name" value="HNL-like_cupin"/>
</dbReference>
<dbReference type="Gene3D" id="2.60.120.10">
    <property type="entry name" value="Jelly Rolls"/>
    <property type="match status" value="1"/>
</dbReference>
<sequence length="154" mass="16469">MKARNLIAAAGLTMVAGMAHAESTQITSTQDRDTVVGSSDLFVGNALINPLFDSNDVRHTTGGEVTFAPGARSNWHTHPAGQTLVVTDGVGWIQEEGGEKHVIKAGDVIWTPPGVKHWHGASDTHSMTHIAIQDKADGSAVEWMEPVSDEQYDD</sequence>
<dbReference type="PANTHER" id="PTHR43698">
    <property type="entry name" value="RIBD C-TERMINAL DOMAIN CONTAINING PROTEIN"/>
    <property type="match status" value="1"/>
</dbReference>